<dbReference type="EMBL" id="KM982403">
    <property type="protein sequence ID" value="AKI81176.1"/>
    <property type="molecule type" value="Genomic_DNA"/>
</dbReference>
<dbReference type="KEGG" id="vg:9925133"/>
<dbReference type="Gene3D" id="3.40.1440.10">
    <property type="entry name" value="GIY-YIG endonuclease"/>
    <property type="match status" value="1"/>
</dbReference>
<keyword evidence="2" id="KW-0255">Endonuclease</keyword>
<accession>A0A0G2YDI2</accession>
<reference evidence="3 6" key="1">
    <citation type="journal article" date="2011" name="Proc. Natl. Acad. Sci. U.S.A.">
        <title>Mimivirus shows dramatic genome reduction after intraamoebal culture.</title>
        <authorList>
            <person name="Boyer M."/>
            <person name="Azza S."/>
            <person name="Barrassi L."/>
            <person name="Klose T."/>
            <person name="Campocasso A."/>
            <person name="Pagnier I."/>
            <person name="Fournous G."/>
            <person name="Borg A."/>
            <person name="Robert C."/>
            <person name="Zhang X."/>
            <person name="Desnues C."/>
            <person name="Henrissat B."/>
            <person name="Rossmann M.G."/>
            <person name="La Scola B."/>
            <person name="Raoult D."/>
        </authorList>
    </citation>
    <scope>NUCLEOTIDE SEQUENCE [LARGE SCALE GENOMIC DNA]</scope>
    <source>
        <strain evidence="3">M4</strain>
    </source>
</reference>
<evidence type="ECO:0000313" key="7">
    <source>
        <dbReference type="Proteomes" id="UP000274448"/>
    </source>
</evidence>
<keyword evidence="2" id="KW-0540">Nuclease</keyword>
<dbReference type="RefSeq" id="YP_003987014.1">
    <property type="nucleotide sequence ID" value="NC_014649.1"/>
</dbReference>
<keyword evidence="2" id="KW-0378">Hydrolase</keyword>
<dbReference type="EMBL" id="HQ336222">
    <property type="protein sequence ID" value="ADO18671.1"/>
    <property type="molecule type" value="Genomic_DNA"/>
</dbReference>
<evidence type="ECO:0000256" key="1">
    <source>
        <dbReference type="SAM" id="MobiDB-lite"/>
    </source>
</evidence>
<accession>E3VYM8</accession>
<reference evidence="2 5" key="2">
    <citation type="journal article" date="2011" name="Virol. J.">
        <title>Breaking the 1000-gene barrier for Mimivirus using ultra-deep genome and transcriptome sequencing.</title>
        <authorList>
            <person name="Legendre M."/>
            <person name="Santini S."/>
            <person name="Rico A."/>
            <person name="Abergel C."/>
            <person name="Claverie J.M."/>
        </authorList>
    </citation>
    <scope>NUCLEOTIDE SEQUENCE [LARGE SCALE GENOMIC DNA]</scope>
</reference>
<sequence length="256" mass="29283">MAKIITFDDIDIEFKKLYEELSKQESYTTGVVYEVFNIFTLKSYIGKAHSYVKNGNQPVRRQGAKGRFYKHWKSCHNGENDCPIFYEALRNSDPQEWAVIILKVCSLKHLKEWETKMIERLDTSNPDKGYNYFVGDNKPNNPEYLVKYQSAKATSNAERAVSGALKKKAHNKDLPANINYRKKINKNGSIGEGYFVQIKIDGHLYNKAFLSGTMSMEAKLEAAKKTLEKFKQEAASKRAKRTKPSGSKTTRSTGRK</sequence>
<dbReference type="OrthoDB" id="17278at10239"/>
<proteinExistence type="predicted"/>
<gene>
    <name evidence="2" type="primary">R502</name>
    <name evidence="3" type="ORF">MIMI_R502</name>
</gene>
<dbReference type="EMBL" id="JN036606">
    <property type="protein sequence ID" value="AEJ34744.1"/>
    <property type="molecule type" value="Genomic_DNA"/>
</dbReference>
<name>A0A0G2YDI2_MIMIV</name>
<dbReference type="GO" id="GO:0004519">
    <property type="term" value="F:endonuclease activity"/>
    <property type="evidence" value="ECO:0007669"/>
    <property type="project" value="UniProtKB-KW"/>
</dbReference>
<feature type="compositionally biased region" description="Polar residues" evidence="1">
    <location>
        <begin position="244"/>
        <end position="256"/>
    </location>
</feature>
<dbReference type="InterPro" id="IPR035901">
    <property type="entry name" value="GIY-YIG_endonuc_sf"/>
</dbReference>
<organism evidence="2 5">
    <name type="scientific">Acanthamoeba polyphaga mimivirus</name>
    <name type="common">APMV</name>
    <dbReference type="NCBI Taxonomy" id="212035"/>
    <lineage>
        <taxon>Viruses</taxon>
        <taxon>Varidnaviria</taxon>
        <taxon>Bamfordvirae</taxon>
        <taxon>Nucleocytoviricota</taxon>
        <taxon>Megaviricetes</taxon>
        <taxon>Imitervirales</taxon>
        <taxon>Mimiviridae</taxon>
        <taxon>Megamimivirinae</taxon>
        <taxon>Mimivirus</taxon>
        <taxon>Mimivirus bradfordmassiliense</taxon>
    </lineage>
</organism>
<evidence type="ECO:0000313" key="5">
    <source>
        <dbReference type="Proteomes" id="UP000201519"/>
    </source>
</evidence>
<reference evidence="4 7" key="3">
    <citation type="submission" date="2014-10" db="EMBL/GenBank/DDBJ databases">
        <title>Pan-genome analysis of Brazilian lineage A amoebal mimiviruses.</title>
        <authorList>
            <person name="Assis F.L."/>
            <person name="Abrahao J.S."/>
            <person name="Kroon E.G."/>
            <person name="Dornas F.P."/>
            <person name="Andrade K.R."/>
            <person name="Borato P.V.M."/>
            <person name="Pilotto M.R."/>
            <person name="Benamar S."/>
            <person name="LaScola B."/>
            <person name="Colson P."/>
        </authorList>
    </citation>
    <scope>NUCLEOTIDE SEQUENCE [LARGE SCALE GENOMIC DNA]</scope>
    <source>
        <strain evidence="4 7">Amazonia</strain>
    </source>
</reference>
<dbReference type="Proteomes" id="UP000201519">
    <property type="component" value="Segment"/>
</dbReference>
<keyword evidence="5" id="KW-1185">Reference proteome</keyword>
<dbReference type="Proteomes" id="UP000274448">
    <property type="component" value="Segment"/>
</dbReference>
<dbReference type="Proteomes" id="UP000240552">
    <property type="component" value="Segment"/>
</dbReference>
<evidence type="ECO:0000313" key="6">
    <source>
        <dbReference type="Proteomes" id="UP000240552"/>
    </source>
</evidence>
<evidence type="ECO:0000313" key="4">
    <source>
        <dbReference type="EMBL" id="AKI81176.1"/>
    </source>
</evidence>
<protein>
    <submittedName>
        <fullName evidence="2">Putative intron encoded endonuclease</fullName>
    </submittedName>
    <submittedName>
        <fullName evidence="3">Uncharacterized protein R502</fullName>
    </submittedName>
</protein>
<evidence type="ECO:0000313" key="3">
    <source>
        <dbReference type="EMBL" id="AEJ34744.1"/>
    </source>
</evidence>
<organismHost>
    <name type="scientific">Acanthamoeba polyphaga</name>
    <name type="common">Amoeba</name>
    <dbReference type="NCBI Taxonomy" id="5757"/>
</organismHost>
<evidence type="ECO:0000313" key="2">
    <source>
        <dbReference type="EMBL" id="ADO18671.1"/>
    </source>
</evidence>
<dbReference type="GeneID" id="9925133"/>
<feature type="region of interest" description="Disordered" evidence="1">
    <location>
        <begin position="231"/>
        <end position="256"/>
    </location>
</feature>